<feature type="compositionally biased region" description="Basic and acidic residues" evidence="3">
    <location>
        <begin position="396"/>
        <end position="454"/>
    </location>
</feature>
<feature type="compositionally biased region" description="Low complexity" evidence="3">
    <location>
        <begin position="344"/>
        <end position="359"/>
    </location>
</feature>
<name>A0A395J7D5_9HELO</name>
<keyword evidence="6" id="KW-1185">Reference proteome</keyword>
<protein>
    <recommendedName>
        <fullName evidence="4">RRM domain-containing protein</fullName>
    </recommendedName>
</protein>
<evidence type="ECO:0000256" key="1">
    <source>
        <dbReference type="ARBA" id="ARBA00022884"/>
    </source>
</evidence>
<sequence>MVSPPLTNVRSSTVCDHDVVAVGVWKLLNVRWLICICVIGPKKKEQQKMSLGTFLADEKLGSWADEMEDMPVCESHPFLYYCTYGNNSGGYSVREELPLPDKPPYTVHLGNLSFDATIGDVNEFFVGCECINVRIIEDKMEMKPKGFGYAEFGSLEGLKSALTLNGSQFQGRNIRISVADPPKDRGDRPDVRELGDWSRKGPLPDLPGRGGDRRTSDRGYQSSRFGEEGGERRAPGPLSPIAQPERAPREGGRPRTNDGPRAEGFRDRKASPAAWGEGRSQAQGSGSQEGSRPPRREFQERSAVERAPTAADQDNQWRSKMRPDPPAASAAKSPITSREGSETPASPAIPSAPAGGRPRLNLAKRTVSEAPADSSSSATGDAKASPFGAARPIDTAAKEKEIEEKRQQAIKEKKDADEKARQEREAAKAKETEDNEKKVEILHREGEEAPKEGETIEAENANGEVVDDKAVKPKRDCSGRPTKTIRYWCFGDAHQMAPNHPGMISQEGQGVEVMVIMHQEVQDIMMEEETIGKKHKWWANAAAPAQNPVAATETAVMEEDGWSMVSKPKKNNRGGNGGQRVIAS</sequence>
<evidence type="ECO:0000313" key="6">
    <source>
        <dbReference type="Proteomes" id="UP000249056"/>
    </source>
</evidence>
<dbReference type="InterPro" id="IPR012677">
    <property type="entry name" value="Nucleotide-bd_a/b_plait_sf"/>
</dbReference>
<dbReference type="EMBL" id="QKRW01000001">
    <property type="protein sequence ID" value="RAL68397.1"/>
    <property type="molecule type" value="Genomic_DNA"/>
</dbReference>
<evidence type="ECO:0000259" key="4">
    <source>
        <dbReference type="PROSITE" id="PS50102"/>
    </source>
</evidence>
<dbReference type="Pfam" id="PF00076">
    <property type="entry name" value="RRM_1"/>
    <property type="match status" value="1"/>
</dbReference>
<dbReference type="SMART" id="SM00360">
    <property type="entry name" value="RRM"/>
    <property type="match status" value="1"/>
</dbReference>
<feature type="compositionally biased region" description="Basic and acidic residues" evidence="3">
    <location>
        <begin position="292"/>
        <end position="304"/>
    </location>
</feature>
<dbReference type="PROSITE" id="PS50102">
    <property type="entry name" value="RRM"/>
    <property type="match status" value="1"/>
</dbReference>
<evidence type="ECO:0000313" key="5">
    <source>
        <dbReference type="EMBL" id="RAL68397.1"/>
    </source>
</evidence>
<reference evidence="5 6" key="1">
    <citation type="submission" date="2018-06" db="EMBL/GenBank/DDBJ databases">
        <title>Genome Sequence of the Brown Rot Fungal Pathogen Monilinia fructigena.</title>
        <authorList>
            <person name="Landi L."/>
            <person name="De Miccolis Angelini R.M."/>
            <person name="Pollastro S."/>
            <person name="Abate D."/>
            <person name="Faretra F."/>
            <person name="Romanazzi G."/>
        </authorList>
    </citation>
    <scope>NUCLEOTIDE SEQUENCE [LARGE SCALE GENOMIC DNA]</scope>
    <source>
        <strain evidence="5 6">Mfrg269</strain>
    </source>
</reference>
<dbReference type="InterPro" id="IPR000504">
    <property type="entry name" value="RRM_dom"/>
</dbReference>
<feature type="region of interest" description="Disordered" evidence="3">
    <location>
        <begin position="561"/>
        <end position="584"/>
    </location>
</feature>
<feature type="region of interest" description="Disordered" evidence="3">
    <location>
        <begin position="173"/>
        <end position="477"/>
    </location>
</feature>
<feature type="compositionally biased region" description="Basic and acidic residues" evidence="3">
    <location>
        <begin position="466"/>
        <end position="477"/>
    </location>
</feature>
<feature type="compositionally biased region" description="Basic and acidic residues" evidence="3">
    <location>
        <begin position="225"/>
        <end position="234"/>
    </location>
</feature>
<dbReference type="InterPro" id="IPR035979">
    <property type="entry name" value="RBD_domain_sf"/>
</dbReference>
<dbReference type="PANTHER" id="PTHR23236">
    <property type="entry name" value="EUKARYOTIC TRANSLATION INITIATION FACTOR 4B/4H"/>
    <property type="match status" value="1"/>
</dbReference>
<keyword evidence="1 2" id="KW-0694">RNA-binding</keyword>
<dbReference type="Proteomes" id="UP000249056">
    <property type="component" value="Unassembled WGS sequence"/>
</dbReference>
<proteinExistence type="predicted"/>
<evidence type="ECO:0000256" key="2">
    <source>
        <dbReference type="PROSITE-ProRule" id="PRU00176"/>
    </source>
</evidence>
<dbReference type="Gene3D" id="3.30.70.330">
    <property type="match status" value="1"/>
</dbReference>
<feature type="compositionally biased region" description="Basic and acidic residues" evidence="3">
    <location>
        <begin position="181"/>
        <end position="199"/>
    </location>
</feature>
<dbReference type="PANTHER" id="PTHR23236:SF11">
    <property type="entry name" value="EUKARYOTIC TRANSLATION INITIATION FACTOR 4H"/>
    <property type="match status" value="1"/>
</dbReference>
<feature type="domain" description="RRM" evidence="4">
    <location>
        <begin position="105"/>
        <end position="181"/>
    </location>
</feature>
<dbReference type="OrthoDB" id="48651at2759"/>
<dbReference type="GO" id="GO:0005730">
    <property type="term" value="C:nucleolus"/>
    <property type="evidence" value="ECO:0007669"/>
    <property type="project" value="TreeGrafter"/>
</dbReference>
<accession>A0A395J7D5</accession>
<dbReference type="SUPFAM" id="SSF54928">
    <property type="entry name" value="RNA-binding domain, RBD"/>
    <property type="match status" value="1"/>
</dbReference>
<comment type="caution">
    <text evidence="5">The sequence shown here is derived from an EMBL/GenBank/DDBJ whole genome shotgun (WGS) entry which is preliminary data.</text>
</comment>
<dbReference type="GO" id="GO:0003723">
    <property type="term" value="F:RNA binding"/>
    <property type="evidence" value="ECO:0007669"/>
    <property type="project" value="UniProtKB-UniRule"/>
</dbReference>
<dbReference type="AlphaFoldDB" id="A0A395J7D5"/>
<feature type="compositionally biased region" description="Low complexity" evidence="3">
    <location>
        <begin position="276"/>
        <end position="291"/>
    </location>
</feature>
<gene>
    <name evidence="5" type="ORF">DID88_007128</name>
</gene>
<organism evidence="5 6">
    <name type="scientific">Monilinia fructigena</name>
    <dbReference type="NCBI Taxonomy" id="38457"/>
    <lineage>
        <taxon>Eukaryota</taxon>
        <taxon>Fungi</taxon>
        <taxon>Dikarya</taxon>
        <taxon>Ascomycota</taxon>
        <taxon>Pezizomycotina</taxon>
        <taxon>Leotiomycetes</taxon>
        <taxon>Helotiales</taxon>
        <taxon>Sclerotiniaceae</taxon>
        <taxon>Monilinia</taxon>
    </lineage>
</organism>
<evidence type="ECO:0000256" key="3">
    <source>
        <dbReference type="SAM" id="MobiDB-lite"/>
    </source>
</evidence>
<feature type="compositionally biased region" description="Basic and acidic residues" evidence="3">
    <location>
        <begin position="246"/>
        <end position="270"/>
    </location>
</feature>